<reference evidence="3" key="1">
    <citation type="submission" date="2016-06" db="EMBL/GenBank/DDBJ databases">
        <authorList>
            <person name="Varghese N."/>
            <person name="Submissions Spin"/>
        </authorList>
    </citation>
    <scope>NUCLEOTIDE SEQUENCE [LARGE SCALE GENOMIC DNA]</scope>
    <source>
        <strain evidence="3">DSM 45794</strain>
    </source>
</reference>
<keyword evidence="3" id="KW-1185">Reference proteome</keyword>
<evidence type="ECO:0000313" key="2">
    <source>
        <dbReference type="EMBL" id="SBT64257.1"/>
    </source>
</evidence>
<evidence type="ECO:0000259" key="1">
    <source>
        <dbReference type="PROSITE" id="PS50943"/>
    </source>
</evidence>
<dbReference type="RefSeq" id="WP_091569832.1">
    <property type="nucleotide sequence ID" value="NZ_FLRH01000003.1"/>
</dbReference>
<dbReference type="EMBL" id="FLRH01000003">
    <property type="protein sequence ID" value="SBT64257.1"/>
    <property type="molecule type" value="Genomic_DNA"/>
</dbReference>
<dbReference type="Proteomes" id="UP000199558">
    <property type="component" value="Unassembled WGS sequence"/>
</dbReference>
<feature type="domain" description="HTH cro/C1-type" evidence="1">
    <location>
        <begin position="24"/>
        <end position="67"/>
    </location>
</feature>
<dbReference type="Pfam" id="PF08667">
    <property type="entry name" value="BetR"/>
    <property type="match status" value="1"/>
</dbReference>
<accession>A0A1A9B5S0</accession>
<protein>
    <submittedName>
        <fullName evidence="2">BetR domain-containing protein</fullName>
    </submittedName>
</protein>
<dbReference type="Gene3D" id="1.10.260.40">
    <property type="entry name" value="lambda repressor-like DNA-binding domains"/>
    <property type="match status" value="1"/>
</dbReference>
<dbReference type="SUPFAM" id="SSF47413">
    <property type="entry name" value="lambda repressor-like DNA-binding domains"/>
    <property type="match status" value="1"/>
</dbReference>
<sequence length="81" mass="8815">MRKTIADHVSSEVRAELARQRRPQRDIAELLGISVNQVSERIRGDVEWRVSELVLVAELLGVPVAQFLPAAAATSAEVPAA</sequence>
<proteinExistence type="predicted"/>
<dbReference type="InterPro" id="IPR013975">
    <property type="entry name" value="Tscrpt_reg_BetR_N"/>
</dbReference>
<organism evidence="2 3">
    <name type="scientific">Micromonospora sediminicola</name>
    <dbReference type="NCBI Taxonomy" id="946078"/>
    <lineage>
        <taxon>Bacteria</taxon>
        <taxon>Bacillati</taxon>
        <taxon>Actinomycetota</taxon>
        <taxon>Actinomycetes</taxon>
        <taxon>Micromonosporales</taxon>
        <taxon>Micromonosporaceae</taxon>
        <taxon>Micromonospora</taxon>
    </lineage>
</organism>
<dbReference type="GO" id="GO:0003677">
    <property type="term" value="F:DNA binding"/>
    <property type="evidence" value="ECO:0007669"/>
    <property type="project" value="InterPro"/>
</dbReference>
<dbReference type="InterPro" id="IPR010982">
    <property type="entry name" value="Lambda_DNA-bd_dom_sf"/>
</dbReference>
<dbReference type="CDD" id="cd00093">
    <property type="entry name" value="HTH_XRE"/>
    <property type="match status" value="1"/>
</dbReference>
<dbReference type="InterPro" id="IPR001387">
    <property type="entry name" value="Cro/C1-type_HTH"/>
</dbReference>
<dbReference type="PROSITE" id="PS50943">
    <property type="entry name" value="HTH_CROC1"/>
    <property type="match status" value="1"/>
</dbReference>
<dbReference type="AlphaFoldDB" id="A0A1A9B5S0"/>
<name>A0A1A9B5S0_9ACTN</name>
<evidence type="ECO:0000313" key="3">
    <source>
        <dbReference type="Proteomes" id="UP000199558"/>
    </source>
</evidence>
<gene>
    <name evidence="2" type="ORF">GA0070622_1227</name>
</gene>
<dbReference type="SMART" id="SM00530">
    <property type="entry name" value="HTH_XRE"/>
    <property type="match status" value="1"/>
</dbReference>
<dbReference type="STRING" id="946078.GA0070622_1227"/>